<evidence type="ECO:0000313" key="3">
    <source>
        <dbReference type="Proteomes" id="UP000230903"/>
    </source>
</evidence>
<feature type="transmembrane region" description="Helical" evidence="1">
    <location>
        <begin position="344"/>
        <end position="366"/>
    </location>
</feature>
<evidence type="ECO:0008006" key="4">
    <source>
        <dbReference type="Google" id="ProtNLM"/>
    </source>
</evidence>
<feature type="transmembrane region" description="Helical" evidence="1">
    <location>
        <begin position="144"/>
        <end position="160"/>
    </location>
</feature>
<feature type="transmembrane region" description="Helical" evidence="1">
    <location>
        <begin position="116"/>
        <end position="138"/>
    </location>
</feature>
<evidence type="ECO:0000313" key="2">
    <source>
        <dbReference type="EMBL" id="PIR87919.1"/>
    </source>
</evidence>
<accession>A0A2H0UNB9</accession>
<reference evidence="3" key="1">
    <citation type="submission" date="2017-09" db="EMBL/GenBank/DDBJ databases">
        <title>Depth-based differentiation of microbial function through sediment-hosted aquifers and enrichment of novel symbionts in the deep terrestrial subsurface.</title>
        <authorList>
            <person name="Probst A.J."/>
            <person name="Ladd B."/>
            <person name="Jarett J.K."/>
            <person name="Geller-Mcgrath D.E."/>
            <person name="Sieber C.M.K."/>
            <person name="Emerson J.B."/>
            <person name="Anantharaman K."/>
            <person name="Thomas B.C."/>
            <person name="Malmstrom R."/>
            <person name="Stieglmeier M."/>
            <person name="Klingl A."/>
            <person name="Woyke T."/>
            <person name="Ryan C.M."/>
            <person name="Banfield J.F."/>
        </authorList>
    </citation>
    <scope>NUCLEOTIDE SEQUENCE [LARGE SCALE GENOMIC DNA]</scope>
</reference>
<dbReference type="Proteomes" id="UP000230903">
    <property type="component" value="Unassembled WGS sequence"/>
</dbReference>
<comment type="caution">
    <text evidence="2">The sequence shown here is derived from an EMBL/GenBank/DDBJ whole genome shotgun (WGS) entry which is preliminary data.</text>
</comment>
<feature type="transmembrane region" description="Helical" evidence="1">
    <location>
        <begin position="211"/>
        <end position="234"/>
    </location>
</feature>
<feature type="transmembrane region" description="Helical" evidence="1">
    <location>
        <begin position="290"/>
        <end position="308"/>
    </location>
</feature>
<feature type="transmembrane region" description="Helical" evidence="1">
    <location>
        <begin position="314"/>
        <end position="332"/>
    </location>
</feature>
<keyword evidence="1" id="KW-0472">Membrane</keyword>
<feature type="transmembrane region" description="Helical" evidence="1">
    <location>
        <begin position="254"/>
        <end position="278"/>
    </location>
</feature>
<dbReference type="EMBL" id="PFBC01000033">
    <property type="protein sequence ID" value="PIR87919.1"/>
    <property type="molecule type" value="Genomic_DNA"/>
</dbReference>
<sequence length="548" mass="63591">MDIQNKNTDWLRLVFIIFVAAYASLFLIGPFLGPTDDFYFLRTLQVGKPMLPYSQSFPYFNFLSRGRFAPLGAMEYNLPAFFSASAFSYFLYHSIQFILLAVMLIFLISRVTSKKLLIYGIPILLFLTPEFTISFFRMQMTERIIIILFALLLLCYSLYLEKRKIWYLLVGFIAANLVIYFKEPIFVVIGVFAVSYLFLSRKIADKKIKIFNGLLLLSSLAYAVIYYFHVYLHLGPVLYSSNPYNPLLVFIKNFLNYGFFSDPILILILLPMTAWRIYKIFIRRQESHPFYDSCLITASAYVLMFFALNMYGLHYLLPAYVLAIPALIYFLVQKKEKMPFIKTAGFIAGFILIFNTLPSGIHYLTYYKYLPVNFNKTLAFLIQDIDSRHPNERVNIFLDGIDRGTGRDTYFILSEFLQFKGLSNLKFNLKSDIETKNASPLALIKPGNPTPPFTVFETDKTDKIASGDYLVISPQTPKNINKPYLQSLNKDYELVFQTKSPLAFPNLNLKTLAKYFLSRKISQSQKEKGVMTNENLMQWPDYYVLIRK</sequence>
<gene>
    <name evidence="2" type="ORF">COU10_02075</name>
</gene>
<name>A0A2H0UNB9_9BACT</name>
<feature type="transmembrane region" description="Helical" evidence="1">
    <location>
        <begin position="12"/>
        <end position="32"/>
    </location>
</feature>
<feature type="transmembrane region" description="Helical" evidence="1">
    <location>
        <begin position="165"/>
        <end position="181"/>
    </location>
</feature>
<dbReference type="AlphaFoldDB" id="A0A2H0UNB9"/>
<keyword evidence="1" id="KW-1133">Transmembrane helix</keyword>
<evidence type="ECO:0000256" key="1">
    <source>
        <dbReference type="SAM" id="Phobius"/>
    </source>
</evidence>
<feature type="transmembrane region" description="Helical" evidence="1">
    <location>
        <begin position="89"/>
        <end position="109"/>
    </location>
</feature>
<feature type="transmembrane region" description="Helical" evidence="1">
    <location>
        <begin position="187"/>
        <end position="204"/>
    </location>
</feature>
<organism evidence="2 3">
    <name type="scientific">Candidatus Harrisonbacteria bacterium CG10_big_fil_rev_8_21_14_0_10_45_28</name>
    <dbReference type="NCBI Taxonomy" id="1974586"/>
    <lineage>
        <taxon>Bacteria</taxon>
        <taxon>Candidatus Harrisoniibacteriota</taxon>
    </lineage>
</organism>
<protein>
    <recommendedName>
        <fullName evidence="4">Glycosyltransferase RgtA/B/C/D-like domain-containing protein</fullName>
    </recommendedName>
</protein>
<keyword evidence="1" id="KW-0812">Transmembrane</keyword>
<proteinExistence type="predicted"/>